<feature type="compositionally biased region" description="Low complexity" evidence="6">
    <location>
        <begin position="328"/>
        <end position="343"/>
    </location>
</feature>
<evidence type="ECO:0000256" key="3">
    <source>
        <dbReference type="ARBA" id="ARBA00057390"/>
    </source>
</evidence>
<dbReference type="InterPro" id="IPR000980">
    <property type="entry name" value="SH2"/>
</dbReference>
<dbReference type="SMART" id="SM00252">
    <property type="entry name" value="SH2"/>
    <property type="match status" value="1"/>
</dbReference>
<sequence>FILLEDFNDKTKLEKNYKQDRKMARQRHIYETAFDCKINRSNDDIDDLDRVTNHPLLISHLRDNSSSFCRTNSSIESSKRTTKNLQQITSQVFKDHRCKFIFHRKTGISNQSDKQEQEADNISKLTQDIKSLKINLFKEKSLLNREYTSSASPAPISTKFYSMHKREQFLLKIHKISNLNNQHQLVQSRSKDMNVFVDSIPQAPDYSHRISENNIYESKNRPKNSFHNSKEFILEFKDKPIENVLIQRVQPRSIVCESKSIKEFKDRPHKAEIVTENQMCRNLETTLLEFKLDASRRNLGYSSTESITSSSCGSMESLRSSNSEDNRSISSNESGHSISFSSHSSDSDTIRSYLCPYHNHQQLSSSNFLCPYATKLEVRSSIQDTSLRTPASEISDNLNSLQKTLPEEFQFAESNQIIYNGTSIKHPITSMDTSLSLKKRRISQNKNLIDFVLQSSLSSDQKIQGSDSGISIESRAEITCNKTFDFHLLKISSTAVKSQEEQYFNVTNQLLKNEQQLSNLPFDMPKLCRPKLLMQQDITTSGSVTNVDFTNLPFDMPKLKRRLKCMQNTESTVPQTSNISFRNIEASIFDIIFNNYCKIIPISAIYHQFPFYNFIDERNGIENESLIHFTNVGDTCEQLTLKKSRGLNLVLSPKQCTTQGSPDFIDVELPLERQGWYHGSITRIEAEAVLRLLQEGSYLVRNSESTKQDYSLSLKSARGFMHMRIQKNKETNAFILGQFSKPFDNIPKMVRHFTINQLPIRGAEHMCLLHPVIVQLL</sequence>
<feature type="domain" description="SH2" evidence="7">
    <location>
        <begin position="676"/>
        <end position="772"/>
    </location>
</feature>
<accession>A0AAJ7DZR7</accession>
<dbReference type="Pfam" id="PF00017">
    <property type="entry name" value="SH2"/>
    <property type="match status" value="1"/>
</dbReference>
<dbReference type="CDD" id="cd09945">
    <property type="entry name" value="SH2_SHB_SHD_SHE_SHF_like"/>
    <property type="match status" value="1"/>
</dbReference>
<dbReference type="InterPro" id="IPR036860">
    <property type="entry name" value="SH2_dom_sf"/>
</dbReference>
<name>A0AAJ7DZR7_9HYME</name>
<feature type="non-terminal residue" evidence="9">
    <location>
        <position position="1"/>
    </location>
</feature>
<evidence type="ECO:0000256" key="2">
    <source>
        <dbReference type="ARBA" id="ARBA00022999"/>
    </source>
</evidence>
<dbReference type="PROSITE" id="PS50001">
    <property type="entry name" value="SH2"/>
    <property type="match status" value="1"/>
</dbReference>
<dbReference type="RefSeq" id="XP_011502393.1">
    <property type="nucleotide sequence ID" value="XM_011504091.1"/>
</dbReference>
<dbReference type="FunFam" id="3.30.505.10:FF:000058">
    <property type="entry name" value="SH2 domain-containing adapter protein D"/>
    <property type="match status" value="1"/>
</dbReference>
<evidence type="ECO:0000256" key="1">
    <source>
        <dbReference type="ARBA" id="ARBA00022553"/>
    </source>
</evidence>
<evidence type="ECO:0000256" key="5">
    <source>
        <dbReference type="PROSITE-ProRule" id="PRU00191"/>
    </source>
</evidence>
<protein>
    <recommendedName>
        <fullName evidence="4">SH2 domain-containing adapter protein D</fullName>
    </recommendedName>
</protein>
<keyword evidence="1" id="KW-0597">Phosphoprotein</keyword>
<dbReference type="InterPro" id="IPR051846">
    <property type="entry name" value="SH2_domain_adapters"/>
</dbReference>
<evidence type="ECO:0000256" key="4">
    <source>
        <dbReference type="ARBA" id="ARBA00074794"/>
    </source>
</evidence>
<reference evidence="9" key="1">
    <citation type="submission" date="2025-08" db="UniProtKB">
        <authorList>
            <consortium name="RefSeq"/>
        </authorList>
    </citation>
    <scope>IDENTIFICATION</scope>
</reference>
<gene>
    <name evidence="9" type="primary">LOC105365833</name>
</gene>
<dbReference type="GO" id="GO:0001784">
    <property type="term" value="F:phosphotyrosine residue binding"/>
    <property type="evidence" value="ECO:0007669"/>
    <property type="project" value="TreeGrafter"/>
</dbReference>
<dbReference type="PANTHER" id="PTHR15127">
    <property type="entry name" value="HEAVYWEIGHT, ISOFORM A"/>
    <property type="match status" value="1"/>
</dbReference>
<dbReference type="KEGG" id="csol:105365833"/>
<feature type="compositionally biased region" description="Low complexity" evidence="6">
    <location>
        <begin position="303"/>
        <end position="321"/>
    </location>
</feature>
<dbReference type="CTD" id="32202"/>
<feature type="region of interest" description="Disordered" evidence="6">
    <location>
        <begin position="303"/>
        <end position="343"/>
    </location>
</feature>
<evidence type="ECO:0000313" key="8">
    <source>
        <dbReference type="Proteomes" id="UP000695007"/>
    </source>
</evidence>
<dbReference type="PRINTS" id="PR00401">
    <property type="entry name" value="SH2DOMAIN"/>
</dbReference>
<keyword evidence="8" id="KW-1185">Reference proteome</keyword>
<proteinExistence type="predicted"/>
<organism evidence="8 9">
    <name type="scientific">Ceratosolen solmsi marchali</name>
    <dbReference type="NCBI Taxonomy" id="326594"/>
    <lineage>
        <taxon>Eukaryota</taxon>
        <taxon>Metazoa</taxon>
        <taxon>Ecdysozoa</taxon>
        <taxon>Arthropoda</taxon>
        <taxon>Hexapoda</taxon>
        <taxon>Insecta</taxon>
        <taxon>Pterygota</taxon>
        <taxon>Neoptera</taxon>
        <taxon>Endopterygota</taxon>
        <taxon>Hymenoptera</taxon>
        <taxon>Apocrita</taxon>
        <taxon>Proctotrupomorpha</taxon>
        <taxon>Chalcidoidea</taxon>
        <taxon>Agaonidae</taxon>
        <taxon>Agaoninae</taxon>
        <taxon>Ceratosolen</taxon>
    </lineage>
</organism>
<dbReference type="AlphaFoldDB" id="A0AAJ7DZR7"/>
<dbReference type="PANTHER" id="PTHR15127:SF32">
    <property type="entry name" value="HEAVYWEIGHT, ISOFORM A"/>
    <property type="match status" value="1"/>
</dbReference>
<evidence type="ECO:0000259" key="7">
    <source>
        <dbReference type="PROSITE" id="PS50001"/>
    </source>
</evidence>
<dbReference type="Gene3D" id="3.30.505.10">
    <property type="entry name" value="SH2 domain"/>
    <property type="match status" value="1"/>
</dbReference>
<dbReference type="Proteomes" id="UP000695007">
    <property type="component" value="Unplaced"/>
</dbReference>
<dbReference type="GeneID" id="105365833"/>
<evidence type="ECO:0000256" key="6">
    <source>
        <dbReference type="SAM" id="MobiDB-lite"/>
    </source>
</evidence>
<evidence type="ECO:0000313" key="9">
    <source>
        <dbReference type="RefSeq" id="XP_011502393.1"/>
    </source>
</evidence>
<comment type="function">
    <text evidence="3">May function as an adapter protein.</text>
</comment>
<keyword evidence="2 5" id="KW-0727">SH2 domain</keyword>
<dbReference type="SUPFAM" id="SSF55550">
    <property type="entry name" value="SH2 domain"/>
    <property type="match status" value="1"/>
</dbReference>